<dbReference type="STRING" id="1212489.Ldro_1066"/>
<accession>A0A0W0SVL4</accession>
<evidence type="ECO:0000313" key="3">
    <source>
        <dbReference type="EMBL" id="KTC87447.1"/>
    </source>
</evidence>
<sequence length="201" mass="22475">MIKLTIWALLILLASCSPVKLQQSNSYKLEAYSSKQFTSQSSKRSILITMPEAVAGYQTEDMLYMQKPFELSSFAHNVWVDPPAEMLLPLIAQSLQRSGYFNAVTSTTNSELTDYRLDTQLIELQQNFITIPSHIELIVKVVLSHVSDNRVVASRLLNQRVKCPADTPYGGVTAANIATQNFTAEVTAFVLSQVRQDSNRN</sequence>
<dbReference type="EMBL" id="LNXY01000020">
    <property type="protein sequence ID" value="KTC87447.1"/>
    <property type="molecule type" value="Genomic_DNA"/>
</dbReference>
<dbReference type="RefSeq" id="WP_083497900.1">
    <property type="nucleotide sequence ID" value="NZ_CAAAIU010000007.1"/>
</dbReference>
<gene>
    <name evidence="3" type="ORF">Ldro_1066</name>
</gene>
<reference evidence="3 4" key="1">
    <citation type="submission" date="2015-11" db="EMBL/GenBank/DDBJ databases">
        <title>Genomic analysis of 38 Legionella species identifies large and diverse effector repertoires.</title>
        <authorList>
            <person name="Burstein D."/>
            <person name="Amaro F."/>
            <person name="Zusman T."/>
            <person name="Lifshitz Z."/>
            <person name="Cohen O."/>
            <person name="Gilbert J.A."/>
            <person name="Pupko T."/>
            <person name="Shuman H.A."/>
            <person name="Segal G."/>
        </authorList>
    </citation>
    <scope>NUCLEOTIDE SEQUENCE [LARGE SCALE GENOMIC DNA]</scope>
    <source>
        <strain evidence="3 4">ATCC 700990</strain>
    </source>
</reference>
<organism evidence="3 4">
    <name type="scientific">Legionella drozanskii LLAP-1</name>
    <dbReference type="NCBI Taxonomy" id="1212489"/>
    <lineage>
        <taxon>Bacteria</taxon>
        <taxon>Pseudomonadati</taxon>
        <taxon>Pseudomonadota</taxon>
        <taxon>Gammaproteobacteria</taxon>
        <taxon>Legionellales</taxon>
        <taxon>Legionellaceae</taxon>
        <taxon>Legionella</taxon>
    </lineage>
</organism>
<dbReference type="AlphaFoldDB" id="A0A0W0SVL4"/>
<feature type="domain" description="ABC-type transport auxiliary lipoprotein component" evidence="2">
    <location>
        <begin position="27"/>
        <end position="186"/>
    </location>
</feature>
<dbReference type="PATRIC" id="fig|1212489.4.peg.1123"/>
<evidence type="ECO:0000256" key="1">
    <source>
        <dbReference type="SAM" id="SignalP"/>
    </source>
</evidence>
<feature type="signal peptide" evidence="1">
    <location>
        <begin position="1"/>
        <end position="21"/>
    </location>
</feature>
<dbReference type="OrthoDB" id="5624722at2"/>
<protein>
    <submittedName>
        <fullName evidence="3">Transport protein</fullName>
    </submittedName>
</protein>
<comment type="caution">
    <text evidence="3">The sequence shown here is derived from an EMBL/GenBank/DDBJ whole genome shotgun (WGS) entry which is preliminary data.</text>
</comment>
<dbReference type="Gene3D" id="3.40.50.10610">
    <property type="entry name" value="ABC-type transport auxiliary lipoprotein component"/>
    <property type="match status" value="1"/>
</dbReference>
<dbReference type="InterPro" id="IPR005586">
    <property type="entry name" value="ABC_trans_aux"/>
</dbReference>
<feature type="chain" id="PRO_5006912420" evidence="1">
    <location>
        <begin position="22"/>
        <end position="201"/>
    </location>
</feature>
<keyword evidence="1" id="KW-0732">Signal</keyword>
<evidence type="ECO:0000259" key="2">
    <source>
        <dbReference type="Pfam" id="PF03886"/>
    </source>
</evidence>
<dbReference type="Pfam" id="PF03886">
    <property type="entry name" value="ABC_trans_aux"/>
    <property type="match status" value="1"/>
</dbReference>
<dbReference type="Proteomes" id="UP000054736">
    <property type="component" value="Unassembled WGS sequence"/>
</dbReference>
<proteinExistence type="predicted"/>
<keyword evidence="4" id="KW-1185">Reference proteome</keyword>
<dbReference type="SUPFAM" id="SSF159594">
    <property type="entry name" value="XCC0632-like"/>
    <property type="match status" value="1"/>
</dbReference>
<dbReference type="PROSITE" id="PS51257">
    <property type="entry name" value="PROKAR_LIPOPROTEIN"/>
    <property type="match status" value="1"/>
</dbReference>
<name>A0A0W0SVL4_9GAMM</name>
<evidence type="ECO:0000313" key="4">
    <source>
        <dbReference type="Proteomes" id="UP000054736"/>
    </source>
</evidence>